<dbReference type="EMBL" id="BARS01054219">
    <property type="protein sequence ID" value="GAG46738.1"/>
    <property type="molecule type" value="Genomic_DNA"/>
</dbReference>
<accession>X0YDD7</accession>
<protein>
    <submittedName>
        <fullName evidence="1">Uncharacterized protein</fullName>
    </submittedName>
</protein>
<sequence length="219" mass="24943">MPLIDRENRKYGHILITREVGGCWDDRLANALLIKAKDEKLKPECMGHLLSDLLDHKVDEARAFAESLVPLPPPSSGDGRCRAVVTARVLMTHAKDAGWSILWPAFQQDAEFGREVILGVACSSDWPWPVGSIRQRLTEYQLADLYIWLVQQYPHAEDPKHEGVHTVGPRESVTEFRDSVLRHLRERGTHEACEAIRRIASELPELEWLKWALLEAKNV</sequence>
<organism evidence="1">
    <name type="scientific">marine sediment metagenome</name>
    <dbReference type="NCBI Taxonomy" id="412755"/>
    <lineage>
        <taxon>unclassified sequences</taxon>
        <taxon>metagenomes</taxon>
        <taxon>ecological metagenomes</taxon>
    </lineage>
</organism>
<feature type="non-terminal residue" evidence="1">
    <location>
        <position position="219"/>
    </location>
</feature>
<comment type="caution">
    <text evidence="1">The sequence shown here is derived from an EMBL/GenBank/DDBJ whole genome shotgun (WGS) entry which is preliminary data.</text>
</comment>
<reference evidence="1" key="1">
    <citation type="journal article" date="2014" name="Front. Microbiol.">
        <title>High frequency of phylogenetically diverse reductive dehalogenase-homologous genes in deep subseafloor sedimentary metagenomes.</title>
        <authorList>
            <person name="Kawai M."/>
            <person name="Futagami T."/>
            <person name="Toyoda A."/>
            <person name="Takaki Y."/>
            <person name="Nishi S."/>
            <person name="Hori S."/>
            <person name="Arai W."/>
            <person name="Tsubouchi T."/>
            <person name="Morono Y."/>
            <person name="Uchiyama I."/>
            <person name="Ito T."/>
            <person name="Fujiyama A."/>
            <person name="Inagaki F."/>
            <person name="Takami H."/>
        </authorList>
    </citation>
    <scope>NUCLEOTIDE SEQUENCE</scope>
    <source>
        <strain evidence="1">Expedition CK06-06</strain>
    </source>
</reference>
<evidence type="ECO:0000313" key="1">
    <source>
        <dbReference type="EMBL" id="GAG46738.1"/>
    </source>
</evidence>
<name>X0YDD7_9ZZZZ</name>
<dbReference type="AlphaFoldDB" id="X0YDD7"/>
<gene>
    <name evidence="1" type="ORF">S01H1_80308</name>
</gene>
<proteinExistence type="predicted"/>